<sequence length="350" mass="37075">MQTKDVDSYALVTTPKNNEAPPSETPTNTAPMVSFAKLFSFADTTDKVLLALGTLSSMVLGVAQPLQIVFFGNVVNAFNPTSATGADAFRDSINRTVIQFAIMGAVVLVTGATQIACWNIAAARQTKRLRHAYATAILRQEVGWFDVNEPMQLATRVADTTLIIQEGMGRKVADAINFMTMGLTGIVVGFVYGWDLTLVLLALSPFVAGSGYYMVKTIAAATQGGVEAYAEAGGVAEEALSNIRTIHAFNAMPTVVKNYMAALRKTEAAGVKKGLAVGLGTGGMFFVIFCTYALGLYYGAVRVSTDQITDKCVGSGCYDGGRVIILHGARPGRPWCASHLCGPRGGLQCL</sequence>
<keyword evidence="3 6" id="KW-1133">Transmembrane helix</keyword>
<dbReference type="PROSITE" id="PS50929">
    <property type="entry name" value="ABC_TM1F"/>
    <property type="match status" value="1"/>
</dbReference>
<dbReference type="CDD" id="cd18577">
    <property type="entry name" value="ABC_6TM_Pgp_ABCB1_D1_like"/>
    <property type="match status" value="1"/>
</dbReference>
<dbReference type="OrthoDB" id="6500128at2759"/>
<dbReference type="GO" id="GO:0140359">
    <property type="term" value="F:ABC-type transporter activity"/>
    <property type="evidence" value="ECO:0007669"/>
    <property type="project" value="InterPro"/>
</dbReference>
<gene>
    <name evidence="8" type="ORF">SDRG_00422</name>
</gene>
<keyword evidence="4 6" id="KW-0472">Membrane</keyword>
<dbReference type="GeneID" id="19941149"/>
<evidence type="ECO:0000256" key="3">
    <source>
        <dbReference type="ARBA" id="ARBA00022989"/>
    </source>
</evidence>
<evidence type="ECO:0000313" key="8">
    <source>
        <dbReference type="EMBL" id="EQC42695.1"/>
    </source>
</evidence>
<dbReference type="PANTHER" id="PTHR24222:SF76">
    <property type="entry name" value="MYCOBACTIN IMPORT ATP-BINDING_PERMEASE PROTEIN IRTB"/>
    <property type="match status" value="1"/>
</dbReference>
<dbReference type="PANTHER" id="PTHR24222">
    <property type="entry name" value="ABC TRANSPORTER B FAMILY"/>
    <property type="match status" value="1"/>
</dbReference>
<dbReference type="Proteomes" id="UP000030762">
    <property type="component" value="Unassembled WGS sequence"/>
</dbReference>
<feature type="transmembrane region" description="Helical" evidence="6">
    <location>
        <begin position="48"/>
        <end position="70"/>
    </location>
</feature>
<evidence type="ECO:0000256" key="5">
    <source>
        <dbReference type="SAM" id="MobiDB-lite"/>
    </source>
</evidence>
<feature type="domain" description="ABC transmembrane type-1" evidence="7">
    <location>
        <begin position="51"/>
        <end position="309"/>
    </location>
</feature>
<dbReference type="GO" id="GO:0005524">
    <property type="term" value="F:ATP binding"/>
    <property type="evidence" value="ECO:0007669"/>
    <property type="project" value="InterPro"/>
</dbReference>
<evidence type="ECO:0000256" key="1">
    <source>
        <dbReference type="ARBA" id="ARBA00004141"/>
    </source>
</evidence>
<evidence type="ECO:0000259" key="7">
    <source>
        <dbReference type="PROSITE" id="PS50929"/>
    </source>
</evidence>
<dbReference type="STRING" id="1156394.T0R897"/>
<keyword evidence="9" id="KW-1185">Reference proteome</keyword>
<proteinExistence type="predicted"/>
<evidence type="ECO:0000256" key="4">
    <source>
        <dbReference type="ARBA" id="ARBA00023136"/>
    </source>
</evidence>
<name>T0R897_SAPDV</name>
<protein>
    <recommendedName>
        <fullName evidence="7">ABC transmembrane type-1 domain-containing protein</fullName>
    </recommendedName>
</protein>
<keyword evidence="2 6" id="KW-0812">Transmembrane</keyword>
<dbReference type="Gene3D" id="1.20.1560.10">
    <property type="entry name" value="ABC transporter type 1, transmembrane domain"/>
    <property type="match status" value="1"/>
</dbReference>
<evidence type="ECO:0000256" key="2">
    <source>
        <dbReference type="ARBA" id="ARBA00022692"/>
    </source>
</evidence>
<dbReference type="GO" id="GO:0005886">
    <property type="term" value="C:plasma membrane"/>
    <property type="evidence" value="ECO:0007669"/>
    <property type="project" value="TreeGrafter"/>
</dbReference>
<feature type="transmembrane region" description="Helical" evidence="6">
    <location>
        <begin position="274"/>
        <end position="298"/>
    </location>
</feature>
<evidence type="ECO:0000256" key="6">
    <source>
        <dbReference type="SAM" id="Phobius"/>
    </source>
</evidence>
<dbReference type="VEuPathDB" id="FungiDB:SDRG_00422"/>
<dbReference type="OMA" id="NILTIMM"/>
<accession>T0R897</accession>
<feature type="transmembrane region" description="Helical" evidence="6">
    <location>
        <begin position="97"/>
        <end position="121"/>
    </location>
</feature>
<dbReference type="InterPro" id="IPR036640">
    <property type="entry name" value="ABC1_TM_sf"/>
</dbReference>
<organism evidence="8 9">
    <name type="scientific">Saprolegnia diclina (strain VS20)</name>
    <dbReference type="NCBI Taxonomy" id="1156394"/>
    <lineage>
        <taxon>Eukaryota</taxon>
        <taxon>Sar</taxon>
        <taxon>Stramenopiles</taxon>
        <taxon>Oomycota</taxon>
        <taxon>Saprolegniomycetes</taxon>
        <taxon>Saprolegniales</taxon>
        <taxon>Saprolegniaceae</taxon>
        <taxon>Saprolegnia</taxon>
    </lineage>
</organism>
<dbReference type="InterPro" id="IPR039421">
    <property type="entry name" value="Type_1_exporter"/>
</dbReference>
<feature type="region of interest" description="Disordered" evidence="5">
    <location>
        <begin position="1"/>
        <end position="28"/>
    </location>
</feature>
<dbReference type="AlphaFoldDB" id="T0R897"/>
<dbReference type="eggNOG" id="KOG0055">
    <property type="taxonomic scope" value="Eukaryota"/>
</dbReference>
<evidence type="ECO:0000313" key="9">
    <source>
        <dbReference type="Proteomes" id="UP000030762"/>
    </source>
</evidence>
<dbReference type="RefSeq" id="XP_008604118.1">
    <property type="nucleotide sequence ID" value="XM_008605896.1"/>
</dbReference>
<dbReference type="InterPro" id="IPR011527">
    <property type="entry name" value="ABC1_TM_dom"/>
</dbReference>
<dbReference type="SUPFAM" id="SSF90123">
    <property type="entry name" value="ABC transporter transmembrane region"/>
    <property type="match status" value="1"/>
</dbReference>
<reference evidence="8 9" key="1">
    <citation type="submission" date="2012-04" db="EMBL/GenBank/DDBJ databases">
        <title>The Genome Sequence of Saprolegnia declina VS20.</title>
        <authorList>
            <consortium name="The Broad Institute Genome Sequencing Platform"/>
            <person name="Russ C."/>
            <person name="Nusbaum C."/>
            <person name="Tyler B."/>
            <person name="van West P."/>
            <person name="Dieguez-Uribeondo J."/>
            <person name="de Bruijn I."/>
            <person name="Tripathy S."/>
            <person name="Jiang R."/>
            <person name="Young S.K."/>
            <person name="Zeng Q."/>
            <person name="Gargeya S."/>
            <person name="Fitzgerald M."/>
            <person name="Haas B."/>
            <person name="Abouelleil A."/>
            <person name="Alvarado L."/>
            <person name="Arachchi H.M."/>
            <person name="Berlin A."/>
            <person name="Chapman S.B."/>
            <person name="Goldberg J."/>
            <person name="Griggs A."/>
            <person name="Gujja S."/>
            <person name="Hansen M."/>
            <person name="Howarth C."/>
            <person name="Imamovic A."/>
            <person name="Larimer J."/>
            <person name="McCowen C."/>
            <person name="Montmayeur A."/>
            <person name="Murphy C."/>
            <person name="Neiman D."/>
            <person name="Pearson M."/>
            <person name="Priest M."/>
            <person name="Roberts A."/>
            <person name="Saif S."/>
            <person name="Shea T."/>
            <person name="Sisk P."/>
            <person name="Sykes S."/>
            <person name="Wortman J."/>
            <person name="Nusbaum C."/>
            <person name="Birren B."/>
        </authorList>
    </citation>
    <scope>NUCLEOTIDE SEQUENCE [LARGE SCALE GENOMIC DNA]</scope>
    <source>
        <strain evidence="8 9">VS20</strain>
    </source>
</reference>
<comment type="subcellular location">
    <subcellularLocation>
        <location evidence="1">Membrane</location>
        <topology evidence="1">Multi-pass membrane protein</topology>
    </subcellularLocation>
</comment>
<dbReference type="EMBL" id="JH767132">
    <property type="protein sequence ID" value="EQC42695.1"/>
    <property type="molecule type" value="Genomic_DNA"/>
</dbReference>
<dbReference type="InParanoid" id="T0R897"/>
<dbReference type="Pfam" id="PF00664">
    <property type="entry name" value="ABC_membrane"/>
    <property type="match status" value="1"/>
</dbReference>